<dbReference type="NCBIfam" id="NF009487">
    <property type="entry name" value="PRK12849.1"/>
    <property type="match status" value="1"/>
</dbReference>
<dbReference type="GO" id="GO:0051082">
    <property type="term" value="F:unfolded protein binding"/>
    <property type="evidence" value="ECO:0007669"/>
    <property type="project" value="UniProtKB-UniRule"/>
</dbReference>
<dbReference type="FunFam" id="3.50.7.10:FF:000001">
    <property type="entry name" value="60 kDa chaperonin"/>
    <property type="match status" value="1"/>
</dbReference>
<dbReference type="Gene3D" id="3.50.7.10">
    <property type="entry name" value="GroEL"/>
    <property type="match status" value="1"/>
</dbReference>
<dbReference type="OrthoDB" id="9766614at2"/>
<comment type="similarity">
    <text evidence="1 7 8">Belongs to the chaperonin (HSP60) family.</text>
</comment>
<evidence type="ECO:0000256" key="3">
    <source>
        <dbReference type="ARBA" id="ARBA00022741"/>
    </source>
</evidence>
<dbReference type="Gene3D" id="1.10.560.10">
    <property type="entry name" value="GroEL-like equatorial domain"/>
    <property type="match status" value="1"/>
</dbReference>
<keyword evidence="3 7" id="KW-0547">Nucleotide-binding</keyword>
<evidence type="ECO:0000256" key="6">
    <source>
        <dbReference type="ARBA" id="ARBA00023235"/>
    </source>
</evidence>
<dbReference type="GO" id="GO:0005737">
    <property type="term" value="C:cytoplasm"/>
    <property type="evidence" value="ECO:0007669"/>
    <property type="project" value="UniProtKB-SubCell"/>
</dbReference>
<dbReference type="FunFam" id="1.10.560.10:FF:000001">
    <property type="entry name" value="60 kDa chaperonin"/>
    <property type="match status" value="1"/>
</dbReference>
<feature type="binding site" evidence="7">
    <location>
        <position position="51"/>
    </location>
    <ligand>
        <name>ATP</name>
        <dbReference type="ChEBI" id="CHEBI:30616"/>
    </ligand>
</feature>
<comment type="subcellular location">
    <subcellularLocation>
        <location evidence="7">Cytoplasm</location>
    </subcellularLocation>
</comment>
<feature type="coiled-coil region" evidence="10">
    <location>
        <begin position="339"/>
        <end position="366"/>
    </location>
</feature>
<keyword evidence="2 7" id="KW-0963">Cytoplasm</keyword>
<feature type="binding site" evidence="7">
    <location>
        <position position="496"/>
    </location>
    <ligand>
        <name>ATP</name>
        <dbReference type="ChEBI" id="CHEBI:30616"/>
    </ligand>
</feature>
<dbReference type="InterPro" id="IPR002423">
    <property type="entry name" value="Cpn60/GroEL/TCP-1"/>
</dbReference>
<dbReference type="Gene3D" id="3.30.260.10">
    <property type="entry name" value="TCP-1-like chaperonin intermediate domain"/>
    <property type="match status" value="1"/>
</dbReference>
<evidence type="ECO:0000313" key="12">
    <source>
        <dbReference type="Proteomes" id="UP000198893"/>
    </source>
</evidence>
<evidence type="ECO:0000256" key="7">
    <source>
        <dbReference type="HAMAP-Rule" id="MF_00600"/>
    </source>
</evidence>
<dbReference type="GO" id="GO:0016853">
    <property type="term" value="F:isomerase activity"/>
    <property type="evidence" value="ECO:0007669"/>
    <property type="project" value="UniProtKB-KW"/>
</dbReference>
<dbReference type="Proteomes" id="UP000198893">
    <property type="component" value="Unassembled WGS sequence"/>
</dbReference>
<dbReference type="GO" id="GO:0042026">
    <property type="term" value="P:protein refolding"/>
    <property type="evidence" value="ECO:0007669"/>
    <property type="project" value="UniProtKB-UniRule"/>
</dbReference>
<dbReference type="NCBIfam" id="NF000592">
    <property type="entry name" value="PRK00013.1"/>
    <property type="match status" value="1"/>
</dbReference>
<dbReference type="PROSITE" id="PS00296">
    <property type="entry name" value="CHAPERONINS_CPN60"/>
    <property type="match status" value="1"/>
</dbReference>
<comment type="function">
    <text evidence="7 9">Together with its co-chaperonin GroES, plays an essential role in assisting protein folding. The GroEL-GroES system forms a nano-cage that allows encapsulation of the non-native substrate proteins and provides a physical environment optimized to promote and accelerate protein folding.</text>
</comment>
<dbReference type="NCBIfam" id="NF009489">
    <property type="entry name" value="PRK12851.1"/>
    <property type="match status" value="1"/>
</dbReference>
<dbReference type="Pfam" id="PF00118">
    <property type="entry name" value="Cpn60_TCP1"/>
    <property type="match status" value="1"/>
</dbReference>
<gene>
    <name evidence="7" type="primary">groEL</name>
    <name evidence="7" type="synonym">groL</name>
    <name evidence="11" type="ORF">SAMN04490248_13512</name>
</gene>
<evidence type="ECO:0000256" key="9">
    <source>
        <dbReference type="RuleBase" id="RU000419"/>
    </source>
</evidence>
<evidence type="ECO:0000256" key="8">
    <source>
        <dbReference type="RuleBase" id="RU000418"/>
    </source>
</evidence>
<name>A0A1H8VVD0_9RHOB</name>
<organism evidence="11 12">
    <name type="scientific">Salinihabitans flavidus</name>
    <dbReference type="NCBI Taxonomy" id="569882"/>
    <lineage>
        <taxon>Bacteria</taxon>
        <taxon>Pseudomonadati</taxon>
        <taxon>Pseudomonadota</taxon>
        <taxon>Alphaproteobacteria</taxon>
        <taxon>Rhodobacterales</taxon>
        <taxon>Roseobacteraceae</taxon>
        <taxon>Salinihabitans</taxon>
    </lineage>
</organism>
<dbReference type="PANTHER" id="PTHR45633">
    <property type="entry name" value="60 KDA HEAT SHOCK PROTEIN, MITOCHONDRIAL"/>
    <property type="match status" value="1"/>
</dbReference>
<dbReference type="GO" id="GO:0005524">
    <property type="term" value="F:ATP binding"/>
    <property type="evidence" value="ECO:0007669"/>
    <property type="project" value="UniProtKB-UniRule"/>
</dbReference>
<evidence type="ECO:0000256" key="5">
    <source>
        <dbReference type="ARBA" id="ARBA00023186"/>
    </source>
</evidence>
<dbReference type="InterPro" id="IPR027410">
    <property type="entry name" value="TCP-1-like_intermed_sf"/>
</dbReference>
<evidence type="ECO:0000256" key="1">
    <source>
        <dbReference type="ARBA" id="ARBA00006607"/>
    </source>
</evidence>
<feature type="binding site" evidence="7">
    <location>
        <begin position="30"/>
        <end position="33"/>
    </location>
    <ligand>
        <name>ATP</name>
        <dbReference type="ChEBI" id="CHEBI:30616"/>
    </ligand>
</feature>
<dbReference type="GO" id="GO:0140662">
    <property type="term" value="F:ATP-dependent protein folding chaperone"/>
    <property type="evidence" value="ECO:0007669"/>
    <property type="project" value="InterPro"/>
</dbReference>
<dbReference type="CDD" id="cd03344">
    <property type="entry name" value="GroEL"/>
    <property type="match status" value="1"/>
</dbReference>
<feature type="binding site" evidence="7">
    <location>
        <position position="415"/>
    </location>
    <ligand>
        <name>ATP</name>
        <dbReference type="ChEBI" id="CHEBI:30616"/>
    </ligand>
</feature>
<keyword evidence="12" id="KW-1185">Reference proteome</keyword>
<comment type="caution">
    <text evidence="7">Lacks conserved residue(s) required for the propagation of feature annotation.</text>
</comment>
<dbReference type="InterPro" id="IPR001844">
    <property type="entry name" value="Cpn60/GroEL"/>
</dbReference>
<dbReference type="EC" id="5.6.1.7" evidence="7"/>
<evidence type="ECO:0000256" key="4">
    <source>
        <dbReference type="ARBA" id="ARBA00022840"/>
    </source>
</evidence>
<accession>A0A1H8VVD0</accession>
<dbReference type="PRINTS" id="PR00298">
    <property type="entry name" value="CHAPERONIN60"/>
</dbReference>
<evidence type="ECO:0000256" key="10">
    <source>
        <dbReference type="SAM" id="Coils"/>
    </source>
</evidence>
<dbReference type="NCBIfam" id="TIGR02348">
    <property type="entry name" value="GroEL"/>
    <property type="match status" value="1"/>
</dbReference>
<dbReference type="NCBIfam" id="NF009488">
    <property type="entry name" value="PRK12850.1"/>
    <property type="match status" value="1"/>
</dbReference>
<dbReference type="AlphaFoldDB" id="A0A1H8VVD0"/>
<dbReference type="SUPFAM" id="SSF54849">
    <property type="entry name" value="GroEL-intermediate domain like"/>
    <property type="match status" value="1"/>
</dbReference>
<keyword evidence="10" id="KW-0175">Coiled coil</keyword>
<proteinExistence type="inferred from homology"/>
<keyword evidence="4 7" id="KW-0067">ATP-binding</keyword>
<dbReference type="RefSeq" id="WP_093120462.1">
    <property type="nucleotide sequence ID" value="NZ_FODS01000035.1"/>
</dbReference>
<evidence type="ECO:0000256" key="2">
    <source>
        <dbReference type="ARBA" id="ARBA00022490"/>
    </source>
</evidence>
<dbReference type="InterPro" id="IPR027413">
    <property type="entry name" value="GROEL-like_equatorial_sf"/>
</dbReference>
<sequence length="549" mass="58460">MSAKDLKFENDARQKILRGVDTLANAVKVTLGPKGRNVVLDKSFGSPRITKDGVSVAKEIELEDKFENMGAQMVKEVASRTNDEAGDGTTTATVLAQAIIKEGMKSVTAGMNPMDLKRGIDLATTKVVEAIRAAARPVNDSAEVAQVGTISANGETEIGRQIADAMQKVGNEGVITVEENRGLETETDVVEGMQFDRGYLSPYFVTNSDKMVAELDDCMILLHEKKLSSLQPMVPLLEQVIQSQKPLLIIAEDVEGEALATLVVNKLRGGLKISAVKAPGFGDRRKSMLQDIAILTGGQVISEDLGMKLENVTMDMLGTAKKVTITKDETTIVDGAGQKAEIEARVAQIRNQIEETTSDYDKEKLQERVAKLAGGVAVIRVGGMTETEVKERKDRVDDALNATRAAVQEGIVVGGGVALVQAAKKLEGLTGENSDQNAGIAIVRKALEWPLRQIAENAGVDGSVVAGKIRESDDLKFGYNAQTDEYGDMFKFGVIDPAKVVRTAMEDASSIAGLLITTEVMVADKPQKEGSGGGGMPDMGGMGGMGGMM</sequence>
<dbReference type="SUPFAM" id="SSF48592">
    <property type="entry name" value="GroEL equatorial domain-like"/>
    <property type="match status" value="1"/>
</dbReference>
<protein>
    <recommendedName>
        <fullName evidence="7">Chaperonin GroEL</fullName>
        <ecNumber evidence="7">5.6.1.7</ecNumber>
    </recommendedName>
    <alternativeName>
        <fullName evidence="7">60 kDa chaperonin</fullName>
    </alternativeName>
    <alternativeName>
        <fullName evidence="7">Chaperonin-60</fullName>
        <shortName evidence="7">Cpn60</shortName>
    </alternativeName>
</protein>
<comment type="subunit">
    <text evidence="7 9">Forms a cylinder of 14 subunits composed of two heptameric rings stacked back-to-back. Interacts with the co-chaperonin GroES.</text>
</comment>
<evidence type="ECO:0000313" key="11">
    <source>
        <dbReference type="EMBL" id="SEP19260.1"/>
    </source>
</evidence>
<dbReference type="SUPFAM" id="SSF52029">
    <property type="entry name" value="GroEL apical domain-like"/>
    <property type="match status" value="1"/>
</dbReference>
<dbReference type="HAMAP" id="MF_00600">
    <property type="entry name" value="CH60"/>
    <property type="match status" value="1"/>
</dbReference>
<keyword evidence="5 7" id="KW-0143">Chaperone</keyword>
<reference evidence="11 12" key="1">
    <citation type="submission" date="2016-10" db="EMBL/GenBank/DDBJ databases">
        <authorList>
            <person name="de Groot N.N."/>
        </authorList>
    </citation>
    <scope>NUCLEOTIDE SEQUENCE [LARGE SCALE GENOMIC DNA]</scope>
    <source>
        <strain evidence="11 12">DSM 27842</strain>
    </source>
</reference>
<dbReference type="STRING" id="569882.SAMN04490248_13512"/>
<dbReference type="InterPro" id="IPR018370">
    <property type="entry name" value="Chaperonin_Cpn60_CS"/>
</dbReference>
<keyword evidence="6 7" id="KW-0413">Isomerase</keyword>
<dbReference type="InterPro" id="IPR027409">
    <property type="entry name" value="GroEL-like_apical_dom_sf"/>
</dbReference>
<dbReference type="EMBL" id="FODS01000035">
    <property type="protein sequence ID" value="SEP19260.1"/>
    <property type="molecule type" value="Genomic_DNA"/>
</dbReference>
<feature type="binding site" evidence="7">
    <location>
        <begin position="87"/>
        <end position="91"/>
    </location>
    <ligand>
        <name>ATP</name>
        <dbReference type="ChEBI" id="CHEBI:30616"/>
    </ligand>
</feature>